<organism evidence="3 4">
    <name type="scientific">Hypholoma sublateritium (strain FD-334 SS-4)</name>
    <dbReference type="NCBI Taxonomy" id="945553"/>
    <lineage>
        <taxon>Eukaryota</taxon>
        <taxon>Fungi</taxon>
        <taxon>Dikarya</taxon>
        <taxon>Basidiomycota</taxon>
        <taxon>Agaricomycotina</taxon>
        <taxon>Agaricomycetes</taxon>
        <taxon>Agaricomycetidae</taxon>
        <taxon>Agaricales</taxon>
        <taxon>Agaricineae</taxon>
        <taxon>Strophariaceae</taxon>
        <taxon>Hypholoma</taxon>
    </lineage>
</organism>
<proteinExistence type="predicted"/>
<dbReference type="AlphaFoldDB" id="A0A0D2M5P0"/>
<name>A0A0D2M5P0_HYPSF</name>
<evidence type="ECO:0000256" key="1">
    <source>
        <dbReference type="ARBA" id="ARBA00022737"/>
    </source>
</evidence>
<evidence type="ECO:0000313" key="4">
    <source>
        <dbReference type="Proteomes" id="UP000054270"/>
    </source>
</evidence>
<gene>
    <name evidence="3" type="ORF">HYPSUDRAFT_123322</name>
</gene>
<feature type="non-terminal residue" evidence="3">
    <location>
        <position position="1"/>
    </location>
</feature>
<dbReference type="EMBL" id="KN817588">
    <property type="protein sequence ID" value="KJA18508.1"/>
    <property type="molecule type" value="Genomic_DNA"/>
</dbReference>
<protein>
    <recommendedName>
        <fullName evidence="2">Nephrocystin 3-like N-terminal domain-containing protein</fullName>
    </recommendedName>
</protein>
<keyword evidence="4" id="KW-1185">Reference proteome</keyword>
<evidence type="ECO:0000313" key="3">
    <source>
        <dbReference type="EMBL" id="KJA18508.1"/>
    </source>
</evidence>
<sequence length="157" mass="17302">DTKAFHNSVKRKGPSGNIPLKYAEVLRRTVDWVKCPQVTEHILWVHGSSFTSSIAQAVSSLHEQDKEALATYFVNKDPANEDVRARFISTIAYQLGRSFPEVREEIGHVVARDPAILSLSVPHQLDSLILKPLAPLLSVPDGAIDSPHHPVVIILDG</sequence>
<keyword evidence="1" id="KW-0677">Repeat</keyword>
<dbReference type="Proteomes" id="UP000054270">
    <property type="component" value="Unassembled WGS sequence"/>
</dbReference>
<accession>A0A0D2M5P0</accession>
<feature type="domain" description="Nephrocystin 3-like N-terminal" evidence="2">
    <location>
        <begin position="31"/>
        <end position="157"/>
    </location>
</feature>
<evidence type="ECO:0000259" key="2">
    <source>
        <dbReference type="Pfam" id="PF24883"/>
    </source>
</evidence>
<reference evidence="4" key="1">
    <citation type="submission" date="2014-04" db="EMBL/GenBank/DDBJ databases">
        <title>Evolutionary Origins and Diversification of the Mycorrhizal Mutualists.</title>
        <authorList>
            <consortium name="DOE Joint Genome Institute"/>
            <consortium name="Mycorrhizal Genomics Consortium"/>
            <person name="Kohler A."/>
            <person name="Kuo A."/>
            <person name="Nagy L.G."/>
            <person name="Floudas D."/>
            <person name="Copeland A."/>
            <person name="Barry K.W."/>
            <person name="Cichocki N."/>
            <person name="Veneault-Fourrey C."/>
            <person name="LaButti K."/>
            <person name="Lindquist E.A."/>
            <person name="Lipzen A."/>
            <person name="Lundell T."/>
            <person name="Morin E."/>
            <person name="Murat C."/>
            <person name="Riley R."/>
            <person name="Ohm R."/>
            <person name="Sun H."/>
            <person name="Tunlid A."/>
            <person name="Henrissat B."/>
            <person name="Grigoriev I.V."/>
            <person name="Hibbett D.S."/>
            <person name="Martin F."/>
        </authorList>
    </citation>
    <scope>NUCLEOTIDE SEQUENCE [LARGE SCALE GENOMIC DNA]</scope>
    <source>
        <strain evidence="4">FD-334 SS-4</strain>
    </source>
</reference>
<dbReference type="Pfam" id="PF24883">
    <property type="entry name" value="NPHP3_N"/>
    <property type="match status" value="1"/>
</dbReference>
<feature type="non-terminal residue" evidence="3">
    <location>
        <position position="157"/>
    </location>
</feature>
<dbReference type="OrthoDB" id="5967843at2759"/>
<dbReference type="InterPro" id="IPR056884">
    <property type="entry name" value="NPHP3-like_N"/>
</dbReference>
<dbReference type="STRING" id="945553.A0A0D2M5P0"/>